<accession>A0A392V782</accession>
<dbReference type="AlphaFoldDB" id="A0A392V782"/>
<evidence type="ECO:0000313" key="2">
    <source>
        <dbReference type="EMBL" id="MCI84156.1"/>
    </source>
</evidence>
<comment type="caution">
    <text evidence="2">The sequence shown here is derived from an EMBL/GenBank/DDBJ whole genome shotgun (WGS) entry which is preliminary data.</text>
</comment>
<feature type="non-terminal residue" evidence="2">
    <location>
        <position position="49"/>
    </location>
</feature>
<feature type="region of interest" description="Disordered" evidence="1">
    <location>
        <begin position="1"/>
        <end position="49"/>
    </location>
</feature>
<organism evidence="2 3">
    <name type="scientific">Trifolium medium</name>
    <dbReference type="NCBI Taxonomy" id="97028"/>
    <lineage>
        <taxon>Eukaryota</taxon>
        <taxon>Viridiplantae</taxon>
        <taxon>Streptophyta</taxon>
        <taxon>Embryophyta</taxon>
        <taxon>Tracheophyta</taxon>
        <taxon>Spermatophyta</taxon>
        <taxon>Magnoliopsida</taxon>
        <taxon>eudicotyledons</taxon>
        <taxon>Gunneridae</taxon>
        <taxon>Pentapetalae</taxon>
        <taxon>rosids</taxon>
        <taxon>fabids</taxon>
        <taxon>Fabales</taxon>
        <taxon>Fabaceae</taxon>
        <taxon>Papilionoideae</taxon>
        <taxon>50 kb inversion clade</taxon>
        <taxon>NPAAA clade</taxon>
        <taxon>Hologalegina</taxon>
        <taxon>IRL clade</taxon>
        <taxon>Trifolieae</taxon>
        <taxon>Trifolium</taxon>
    </lineage>
</organism>
<protein>
    <submittedName>
        <fullName evidence="2">Uncharacterized protein</fullName>
    </submittedName>
</protein>
<dbReference type="EMBL" id="LXQA011083948">
    <property type="protein sequence ID" value="MCI84156.1"/>
    <property type="molecule type" value="Genomic_DNA"/>
</dbReference>
<reference evidence="2 3" key="1">
    <citation type="journal article" date="2018" name="Front. Plant Sci.">
        <title>Red Clover (Trifolium pratense) and Zigzag Clover (T. medium) - A Picture of Genomic Similarities and Differences.</title>
        <authorList>
            <person name="Dluhosova J."/>
            <person name="Istvanek J."/>
            <person name="Nedelnik J."/>
            <person name="Repkova J."/>
        </authorList>
    </citation>
    <scope>NUCLEOTIDE SEQUENCE [LARGE SCALE GENOMIC DNA]</scope>
    <source>
        <strain evidence="3">cv. 10/8</strain>
        <tissue evidence="2">Leaf</tissue>
    </source>
</reference>
<dbReference type="Proteomes" id="UP000265520">
    <property type="component" value="Unassembled WGS sequence"/>
</dbReference>
<evidence type="ECO:0000313" key="3">
    <source>
        <dbReference type="Proteomes" id="UP000265520"/>
    </source>
</evidence>
<evidence type="ECO:0000256" key="1">
    <source>
        <dbReference type="SAM" id="MobiDB-lite"/>
    </source>
</evidence>
<keyword evidence="3" id="KW-1185">Reference proteome</keyword>
<name>A0A392V782_9FABA</name>
<feature type="compositionally biased region" description="Basic residues" evidence="1">
    <location>
        <begin position="36"/>
        <end position="49"/>
    </location>
</feature>
<sequence>MEVTTNCNHDGSNNDSGNNGEGNDDGRQLDWLRWNLRNKRNGKKERKGK</sequence>
<proteinExistence type="predicted"/>